<name>A0A023F421_TRIIF</name>
<dbReference type="GO" id="GO:0019776">
    <property type="term" value="F:Atg8-family ligase activity"/>
    <property type="evidence" value="ECO:0007669"/>
    <property type="project" value="TreeGrafter"/>
</dbReference>
<keyword evidence="3 4" id="KW-0072">Autophagy</keyword>
<evidence type="ECO:0000313" key="6">
    <source>
        <dbReference type="EMBL" id="JAC16230.1"/>
    </source>
</evidence>
<protein>
    <recommendedName>
        <fullName evidence="4">Ubiquitin-like protein ATG12</fullName>
    </recommendedName>
</protein>
<feature type="compositionally biased region" description="Acidic residues" evidence="5">
    <location>
        <begin position="1"/>
        <end position="10"/>
    </location>
</feature>
<dbReference type="SUPFAM" id="SSF54236">
    <property type="entry name" value="Ubiquitin-like"/>
    <property type="match status" value="1"/>
</dbReference>
<comment type="similarity">
    <text evidence="4">Belongs to the ATG12 family.</text>
</comment>
<dbReference type="InterPro" id="IPR007242">
    <property type="entry name" value="Atg12"/>
</dbReference>
<keyword evidence="2 4" id="KW-0833">Ubl conjugation pathway</keyword>
<evidence type="ECO:0000256" key="5">
    <source>
        <dbReference type="SAM" id="MobiDB-lite"/>
    </source>
</evidence>
<keyword evidence="1 4" id="KW-1017">Isopeptide bond</keyword>
<organism evidence="6">
    <name type="scientific">Triatoma infestans</name>
    <name type="common">Assassin bug</name>
    <dbReference type="NCBI Taxonomy" id="30076"/>
    <lineage>
        <taxon>Eukaryota</taxon>
        <taxon>Metazoa</taxon>
        <taxon>Ecdysozoa</taxon>
        <taxon>Arthropoda</taxon>
        <taxon>Hexapoda</taxon>
        <taxon>Insecta</taxon>
        <taxon>Pterygota</taxon>
        <taxon>Neoptera</taxon>
        <taxon>Paraneoptera</taxon>
        <taxon>Hemiptera</taxon>
        <taxon>Heteroptera</taxon>
        <taxon>Panheteroptera</taxon>
        <taxon>Cimicomorpha</taxon>
        <taxon>Reduviidae</taxon>
        <taxon>Triatominae</taxon>
        <taxon>Triatoma</taxon>
    </lineage>
</organism>
<dbReference type="GO" id="GO:0034274">
    <property type="term" value="C:Atg12-Atg5-Atg16 complex"/>
    <property type="evidence" value="ECO:0007669"/>
    <property type="project" value="TreeGrafter"/>
</dbReference>
<sequence>MSEVENEGSVDQDTHDTDISEGVQECPQEKKEKITVLLKATANAPIIKKRKWMVEPDRKIGAIIAFVRKYLQLEPSESLFLYVNQTFAPASDQIVKNLYDCFGTDGTLILHYCKTPAWG</sequence>
<dbReference type="AlphaFoldDB" id="A0A023F421"/>
<dbReference type="InterPro" id="IPR029071">
    <property type="entry name" value="Ubiquitin-like_domsf"/>
</dbReference>
<dbReference type="Gene3D" id="3.10.20.90">
    <property type="entry name" value="Phosphatidylinositol 3-kinase Catalytic Subunit, Chain A, domain 1"/>
    <property type="match status" value="1"/>
</dbReference>
<dbReference type="PANTHER" id="PTHR13385">
    <property type="entry name" value="AUTOPHAGY PROTEIN 12"/>
    <property type="match status" value="1"/>
</dbReference>
<evidence type="ECO:0000256" key="2">
    <source>
        <dbReference type="ARBA" id="ARBA00022786"/>
    </source>
</evidence>
<dbReference type="GO" id="GO:0034727">
    <property type="term" value="P:piecemeal microautophagy of the nucleus"/>
    <property type="evidence" value="ECO:0007669"/>
    <property type="project" value="TreeGrafter"/>
</dbReference>
<dbReference type="GO" id="GO:0097352">
    <property type="term" value="P:autophagosome maturation"/>
    <property type="evidence" value="ECO:0007669"/>
    <property type="project" value="TreeGrafter"/>
</dbReference>
<comment type="subunit">
    <text evidence="4">Forms a conjugate with ATG5.</text>
</comment>
<dbReference type="PANTHER" id="PTHR13385:SF0">
    <property type="entry name" value="UBIQUITIN-LIKE PROTEIN ATG12"/>
    <property type="match status" value="1"/>
</dbReference>
<dbReference type="CDD" id="cd01612">
    <property type="entry name" value="Ubl_ATG12"/>
    <property type="match status" value="1"/>
</dbReference>
<dbReference type="EMBL" id="GBBI01002482">
    <property type="protein sequence ID" value="JAC16230.1"/>
    <property type="molecule type" value="mRNA"/>
</dbReference>
<accession>A0A023F421</accession>
<dbReference type="FunFam" id="3.10.20.90:FF:000150">
    <property type="entry name" value="Ubiquitin-like protein ATG12"/>
    <property type="match status" value="1"/>
</dbReference>
<dbReference type="GO" id="GO:0034045">
    <property type="term" value="C:phagophore assembly site membrane"/>
    <property type="evidence" value="ECO:0007669"/>
    <property type="project" value="TreeGrafter"/>
</dbReference>
<comment type="function">
    <text evidence="4">Ubiquitin-like protein involved in autophagic vesicle formation.</text>
</comment>
<dbReference type="GO" id="GO:0000421">
    <property type="term" value="C:autophagosome membrane"/>
    <property type="evidence" value="ECO:0007669"/>
    <property type="project" value="TreeGrafter"/>
</dbReference>
<feature type="region of interest" description="Disordered" evidence="5">
    <location>
        <begin position="1"/>
        <end position="26"/>
    </location>
</feature>
<dbReference type="GO" id="GO:0000045">
    <property type="term" value="P:autophagosome assembly"/>
    <property type="evidence" value="ECO:0007669"/>
    <property type="project" value="InterPro"/>
</dbReference>
<evidence type="ECO:0000256" key="1">
    <source>
        <dbReference type="ARBA" id="ARBA00022499"/>
    </source>
</evidence>
<dbReference type="Pfam" id="PF04110">
    <property type="entry name" value="APG12"/>
    <property type="match status" value="1"/>
</dbReference>
<proteinExistence type="evidence at transcript level"/>
<reference evidence="6" key="1">
    <citation type="journal article" date="2014" name="PLoS Negl. Trop. Dis.">
        <title>An updated insight into the Sialotranscriptome of Triatoma infestans: developmental stage and geographic variations.</title>
        <authorList>
            <person name="Schwarz A."/>
            <person name="Medrano-Mercado N."/>
            <person name="Schaub G.A."/>
            <person name="Struchiner C.J."/>
            <person name="Bargues M.D."/>
            <person name="Levy M.Z."/>
            <person name="Ribeiro J.M."/>
        </authorList>
    </citation>
    <scope>NUCLEOTIDE SEQUENCE</scope>
    <source>
        <strain evidence="6">Chile</strain>
        <tissue evidence="6">Salivary glands</tissue>
    </source>
</reference>
<dbReference type="GO" id="GO:0061723">
    <property type="term" value="P:glycophagy"/>
    <property type="evidence" value="ECO:0007669"/>
    <property type="project" value="TreeGrafter"/>
</dbReference>
<dbReference type="GO" id="GO:0000422">
    <property type="term" value="P:autophagy of mitochondrion"/>
    <property type="evidence" value="ECO:0007669"/>
    <property type="project" value="TreeGrafter"/>
</dbReference>
<evidence type="ECO:0000256" key="4">
    <source>
        <dbReference type="RuleBase" id="RU361201"/>
    </source>
</evidence>
<evidence type="ECO:0000256" key="3">
    <source>
        <dbReference type="ARBA" id="ARBA00023006"/>
    </source>
</evidence>